<dbReference type="AlphaFoldDB" id="A0A6A5XBK7"/>
<protein>
    <submittedName>
        <fullName evidence="1">Uncharacterized protein</fullName>
    </submittedName>
</protein>
<dbReference type="RefSeq" id="XP_033378691.1">
    <property type="nucleotide sequence ID" value="XM_033534191.1"/>
</dbReference>
<reference evidence="1" key="1">
    <citation type="journal article" date="2020" name="Stud. Mycol.">
        <title>101 Dothideomycetes genomes: a test case for predicting lifestyles and emergence of pathogens.</title>
        <authorList>
            <person name="Haridas S."/>
            <person name="Albert R."/>
            <person name="Binder M."/>
            <person name="Bloem J."/>
            <person name="Labutti K."/>
            <person name="Salamov A."/>
            <person name="Andreopoulos B."/>
            <person name="Baker S."/>
            <person name="Barry K."/>
            <person name="Bills G."/>
            <person name="Bluhm B."/>
            <person name="Cannon C."/>
            <person name="Castanera R."/>
            <person name="Culley D."/>
            <person name="Daum C."/>
            <person name="Ezra D."/>
            <person name="Gonzalez J."/>
            <person name="Henrissat B."/>
            <person name="Kuo A."/>
            <person name="Liang C."/>
            <person name="Lipzen A."/>
            <person name="Lutzoni F."/>
            <person name="Magnuson J."/>
            <person name="Mondo S."/>
            <person name="Nolan M."/>
            <person name="Ohm R."/>
            <person name="Pangilinan J."/>
            <person name="Park H.-J."/>
            <person name="Ramirez L."/>
            <person name="Alfaro M."/>
            <person name="Sun H."/>
            <person name="Tritt A."/>
            <person name="Yoshinaga Y."/>
            <person name="Zwiers L.-H."/>
            <person name="Turgeon B."/>
            <person name="Goodwin S."/>
            <person name="Spatafora J."/>
            <person name="Crous P."/>
            <person name="Grigoriev I."/>
        </authorList>
    </citation>
    <scope>NUCLEOTIDE SEQUENCE</scope>
    <source>
        <strain evidence="1">CBS 175.79</strain>
    </source>
</reference>
<organism evidence="1 2">
    <name type="scientific">Aaosphaeria arxii CBS 175.79</name>
    <dbReference type="NCBI Taxonomy" id="1450172"/>
    <lineage>
        <taxon>Eukaryota</taxon>
        <taxon>Fungi</taxon>
        <taxon>Dikarya</taxon>
        <taxon>Ascomycota</taxon>
        <taxon>Pezizomycotina</taxon>
        <taxon>Dothideomycetes</taxon>
        <taxon>Pleosporomycetidae</taxon>
        <taxon>Pleosporales</taxon>
        <taxon>Pleosporales incertae sedis</taxon>
        <taxon>Aaosphaeria</taxon>
    </lineage>
</organism>
<keyword evidence="2" id="KW-1185">Reference proteome</keyword>
<evidence type="ECO:0000313" key="2">
    <source>
        <dbReference type="Proteomes" id="UP000799778"/>
    </source>
</evidence>
<dbReference type="EMBL" id="ML978076">
    <property type="protein sequence ID" value="KAF2010352.1"/>
    <property type="molecule type" value="Genomic_DNA"/>
</dbReference>
<proteinExistence type="predicted"/>
<dbReference type="Proteomes" id="UP000799778">
    <property type="component" value="Unassembled WGS sequence"/>
</dbReference>
<dbReference type="GeneID" id="54291588"/>
<accession>A0A6A5XBK7</accession>
<sequence length="149" mass="15742">MELSFVTRPRELHLNLPIAPILHEAATFGAGKALHISAPDRLRLIWAWAGIRCPASAWLPLATPRDHADSPMDYHGPWTMTSTINTTTTTTHTPTIVGGQIIVGGGATLALALSAMQNSPPAALSAQLKRANAFAAFCCIHPSGSPCRG</sequence>
<gene>
    <name evidence="1" type="ORF">BU24DRAFT_496371</name>
</gene>
<name>A0A6A5XBK7_9PLEO</name>
<evidence type="ECO:0000313" key="1">
    <source>
        <dbReference type="EMBL" id="KAF2010352.1"/>
    </source>
</evidence>